<comment type="subcellular location">
    <subcellularLocation>
        <location evidence="1">Cell projection</location>
        <location evidence="1">Cilium</location>
    </subcellularLocation>
</comment>
<evidence type="ECO:0000256" key="7">
    <source>
        <dbReference type="SAM" id="Coils"/>
    </source>
</evidence>
<dbReference type="PANTHER" id="PTHR15614:SF2">
    <property type="entry name" value="INTRAFLAGELLAR TRANSPORT PROTEIN 81 HOMOLOG"/>
    <property type="match status" value="1"/>
</dbReference>
<feature type="coiled-coil region" evidence="7">
    <location>
        <begin position="528"/>
        <end position="562"/>
    </location>
</feature>
<evidence type="ECO:0000256" key="5">
    <source>
        <dbReference type="ARBA" id="ARBA00023273"/>
    </source>
</evidence>
<dbReference type="PANTHER" id="PTHR15614">
    <property type="entry name" value="INTRAFLAGELLAR TRANSPORT PROTEIN 81 HOMOLOG"/>
    <property type="match status" value="1"/>
</dbReference>
<sequence>MASADQLREVVDRLNAEPFNMQLSLVSFDEKQPLELMEVLNGVLIYLDSDKHKVDLRDETPDAMYHRIGEFLHVVGYRCSYDLEFQQGLVTGSKQVVYPILLWLLQNLQQLKKRAYLAKYCVTFEVPEEFLKDDEMAQLFNHYRELQATFKATHSHLEQQVHHSVTPGELKREIQQLDAEKEQLVHKISAFKQKTANQPGFDELLQVTSALRKQQEEDARISERIREQRMQLDQVEQLHMMTRERYAELIAAQNSEDSSAESMLRHLRNDVSRSRDTLTRLQRDAEEKQKRVMQLDEMLKLPTVTQSDIQRLESDVGAVHDQIAQLERTKAENDTTDSRLTIYKQQVNLVAKKKELAEADLKKAEQERETLAAELTQKEKEYEGMKGHKFLNRDEFKQYVNQVREKTQQFKLMKQELSDIRMELHVLDRSAQILQKNDAIVNSHMNEVERAKGIEGYQDTEQEIQDVSAQKAEVDKTKGSYLDQISKTVTDINAQLKDKKATLAPQIKKLRTCRQRFQPVETQYMERREAYQSTKLALDDRLKRLLDEVEALQGDVAVHDQQFHVTQIQSLAVQAQLARAAREQRCANNEEKWNADYQSLSQLYTSEMQTMEQVSKELRKQRQQVQENHDHHLAQKHMFKELEELISCKLKVAEKEAQSMRQSAEDFRAGYHGTAGVDRFVVSDDTH</sequence>
<evidence type="ECO:0000256" key="2">
    <source>
        <dbReference type="ARBA" id="ARBA00022794"/>
    </source>
</evidence>
<dbReference type="InterPro" id="IPR029600">
    <property type="entry name" value="IFT81"/>
</dbReference>
<dbReference type="GO" id="GO:0042073">
    <property type="term" value="P:intraciliary transport"/>
    <property type="evidence" value="ECO:0007669"/>
    <property type="project" value="InterPro"/>
</dbReference>
<dbReference type="GO" id="GO:0060271">
    <property type="term" value="P:cilium assembly"/>
    <property type="evidence" value="ECO:0007669"/>
    <property type="project" value="InterPro"/>
</dbReference>
<evidence type="ECO:0000256" key="3">
    <source>
        <dbReference type="ARBA" id="ARBA00023054"/>
    </source>
</evidence>
<dbReference type="Gene3D" id="1.10.418.70">
    <property type="entry name" value="Intraflagellar transport protein 81, N-terminal domain"/>
    <property type="match status" value="1"/>
</dbReference>
<proteinExistence type="inferred from homology"/>
<feature type="domain" description="IFT81 calponin homology" evidence="8">
    <location>
        <begin position="5"/>
        <end position="124"/>
    </location>
</feature>
<protein>
    <recommendedName>
        <fullName evidence="8">IFT81 calponin homology domain-containing protein</fullName>
    </recommendedName>
</protein>
<organism evidence="9">
    <name type="scientific">Oxyrrhis marina</name>
    <name type="common">Dinoflagellate</name>
    <dbReference type="NCBI Taxonomy" id="2969"/>
    <lineage>
        <taxon>Eukaryota</taxon>
        <taxon>Sar</taxon>
        <taxon>Alveolata</taxon>
        <taxon>Dinophyceae</taxon>
        <taxon>Oxyrrhinales</taxon>
        <taxon>Oxyrrhinaceae</taxon>
        <taxon>Oxyrrhis</taxon>
    </lineage>
</organism>
<dbReference type="Pfam" id="PF18383">
    <property type="entry name" value="IFT81_CH"/>
    <property type="match status" value="1"/>
</dbReference>
<dbReference type="AlphaFoldDB" id="A0A7S4GQ01"/>
<evidence type="ECO:0000256" key="4">
    <source>
        <dbReference type="ARBA" id="ARBA00023069"/>
    </source>
</evidence>
<gene>
    <name evidence="9" type="ORF">OMAR00294_LOCUS2483</name>
</gene>
<keyword evidence="3 7" id="KW-0175">Coiled coil</keyword>
<keyword evidence="5" id="KW-0966">Cell projection</keyword>
<comment type="similarity">
    <text evidence="6">Belongs to the IFT81 family.</text>
</comment>
<accession>A0A7S4GQ01</accession>
<evidence type="ECO:0000259" key="8">
    <source>
        <dbReference type="Pfam" id="PF18383"/>
    </source>
</evidence>
<keyword evidence="2" id="KW-0970">Cilium biogenesis/degradation</keyword>
<dbReference type="InterPro" id="IPR043016">
    <property type="entry name" value="IFT81_N_sf"/>
</dbReference>
<evidence type="ECO:0000256" key="1">
    <source>
        <dbReference type="ARBA" id="ARBA00004138"/>
    </source>
</evidence>
<keyword evidence="4" id="KW-0969">Cilium</keyword>
<feature type="coiled-coil region" evidence="7">
    <location>
        <begin position="264"/>
        <end position="381"/>
    </location>
</feature>
<evidence type="ECO:0000313" key="9">
    <source>
        <dbReference type="EMBL" id="CAE0843407.1"/>
    </source>
</evidence>
<dbReference type="GO" id="GO:0036064">
    <property type="term" value="C:ciliary basal body"/>
    <property type="evidence" value="ECO:0007669"/>
    <property type="project" value="TreeGrafter"/>
</dbReference>
<name>A0A7S4GQ01_OXYMA</name>
<dbReference type="GO" id="GO:0030992">
    <property type="term" value="C:intraciliary transport particle B"/>
    <property type="evidence" value="ECO:0007669"/>
    <property type="project" value="InterPro"/>
</dbReference>
<dbReference type="EMBL" id="HBJB01003028">
    <property type="protein sequence ID" value="CAE0843407.1"/>
    <property type="molecule type" value="Transcribed_RNA"/>
</dbReference>
<feature type="coiled-coil region" evidence="7">
    <location>
        <begin position="608"/>
        <end position="635"/>
    </location>
</feature>
<reference evidence="9" key="1">
    <citation type="submission" date="2021-01" db="EMBL/GenBank/DDBJ databases">
        <authorList>
            <person name="Corre E."/>
            <person name="Pelletier E."/>
            <person name="Niang G."/>
            <person name="Scheremetjew M."/>
            <person name="Finn R."/>
            <person name="Kale V."/>
            <person name="Holt S."/>
            <person name="Cochrane G."/>
            <person name="Meng A."/>
            <person name="Brown T."/>
            <person name="Cohen L."/>
        </authorList>
    </citation>
    <scope>NUCLEOTIDE SEQUENCE</scope>
    <source>
        <strain evidence="9">LB1974</strain>
    </source>
</reference>
<dbReference type="GO" id="GO:0015631">
    <property type="term" value="F:tubulin binding"/>
    <property type="evidence" value="ECO:0007669"/>
    <property type="project" value="InterPro"/>
</dbReference>
<evidence type="ECO:0000256" key="6">
    <source>
        <dbReference type="ARBA" id="ARBA00043983"/>
    </source>
</evidence>
<dbReference type="InterPro" id="IPR041146">
    <property type="entry name" value="IFT81_CH"/>
</dbReference>